<gene>
    <name evidence="1" type="ORF">KLA_06902</name>
</gene>
<accession>A0ABN0RQ99</accession>
<dbReference type="RefSeq" id="WP_034644669.1">
    <property type="nucleotide sequence ID" value="NZ_ARZX01000006.1"/>
</dbReference>
<dbReference type="Gene3D" id="3.40.50.12780">
    <property type="entry name" value="N-terminal domain of ligase-like"/>
    <property type="match status" value="1"/>
</dbReference>
<sequence length="436" mass="49892">MGLASDCRNFAFWTLDMLKGGKIKKDVNAIRNFNKATKEIQLQQQTQALDFLLNFAVNNTKYYQRYANFSTLQDFPVIDKNSIKTNFDAITSANQNKDKFTLVSTSGSTGTPFKIYQSSRKKTRNTADTIYFAKLAGYTIGQKLLYLRFWAAYFKKPKLIAFLQNTEQLDVTQLTDKYIKDLLSRLQNDSSEKGLIGYPSGFETICKYLDKVKAAPLDCNMKSIIGIAEGLSPKVKSKMEYYFKNPTVSRYSNVENGIIAQQLPNETSFTINWASYIVEILDLERDVPAKDGEIGRIVITDLYNTATPMIRYDTGDVGCLQTDNENTLPKLKNIEGRKMDVLYKTNGDTLNSFTMHAYVYDFHELEQLQFIQTDEKKYIIKINCKSTFIREQELVSLFKSDIGEDAEVVVEYVNEIRALKSGKRKISVNLYKKTLQ</sequence>
<name>A0ABN0RQ99_9FLAO</name>
<dbReference type="Proteomes" id="UP000019275">
    <property type="component" value="Unassembled WGS sequence"/>
</dbReference>
<comment type="caution">
    <text evidence="1">The sequence shown here is derived from an EMBL/GenBank/DDBJ whole genome shotgun (WGS) entry which is preliminary data.</text>
</comment>
<protein>
    <submittedName>
        <fullName evidence="1">Coenzyme F390 synthetase-like protein</fullName>
    </submittedName>
</protein>
<dbReference type="InterPro" id="IPR042099">
    <property type="entry name" value="ANL_N_sf"/>
</dbReference>
<proteinExistence type="predicted"/>
<dbReference type="PANTHER" id="PTHR36932:SF1">
    <property type="entry name" value="CAPSULAR POLYSACCHARIDE BIOSYNTHESIS PROTEIN"/>
    <property type="match status" value="1"/>
</dbReference>
<organism evidence="1 2">
    <name type="scientific">Cellulophaga geojensis KL-A</name>
    <dbReference type="NCBI Taxonomy" id="1328323"/>
    <lineage>
        <taxon>Bacteria</taxon>
        <taxon>Pseudomonadati</taxon>
        <taxon>Bacteroidota</taxon>
        <taxon>Flavobacteriia</taxon>
        <taxon>Flavobacteriales</taxon>
        <taxon>Flavobacteriaceae</taxon>
        <taxon>Cellulophaga</taxon>
    </lineage>
</organism>
<reference evidence="1 2" key="1">
    <citation type="journal article" date="2014" name="Genome Announc.">
        <title>Draft Genome Sequence of the Carrageenan-Degrading Bacterium Cellulophaga sp. Strain KL-A, Isolated from Decaying Marine Algae.</title>
        <authorList>
            <person name="Shan D."/>
            <person name="Ying J."/>
            <person name="Li X."/>
            <person name="Gao Z."/>
            <person name="Wei G."/>
            <person name="Shao Z."/>
        </authorList>
    </citation>
    <scope>NUCLEOTIDE SEQUENCE [LARGE SCALE GENOMIC DNA]</scope>
    <source>
        <strain evidence="1 2">KL-A</strain>
    </source>
</reference>
<evidence type="ECO:0000313" key="1">
    <source>
        <dbReference type="EMBL" id="EWH14038.1"/>
    </source>
</evidence>
<dbReference type="SUPFAM" id="SSF56801">
    <property type="entry name" value="Acetyl-CoA synthetase-like"/>
    <property type="match status" value="1"/>
</dbReference>
<keyword evidence="2" id="KW-1185">Reference proteome</keyword>
<dbReference type="InterPro" id="IPR053158">
    <property type="entry name" value="CapK_Type1_Caps_Biosynth"/>
</dbReference>
<evidence type="ECO:0000313" key="2">
    <source>
        <dbReference type="Proteomes" id="UP000019275"/>
    </source>
</evidence>
<dbReference type="PANTHER" id="PTHR36932">
    <property type="entry name" value="CAPSULAR POLYSACCHARIDE BIOSYNTHESIS PROTEIN"/>
    <property type="match status" value="1"/>
</dbReference>
<dbReference type="EMBL" id="ARZX01000006">
    <property type="protein sequence ID" value="EWH14038.1"/>
    <property type="molecule type" value="Genomic_DNA"/>
</dbReference>